<dbReference type="OrthoDB" id="413953at2759"/>
<dbReference type="Gene3D" id="3.40.50.720">
    <property type="entry name" value="NAD(P)-binding Rossmann-like Domain"/>
    <property type="match status" value="1"/>
</dbReference>
<dbReference type="InterPro" id="IPR006357">
    <property type="entry name" value="HAD-SF_hydro_IIA"/>
</dbReference>
<reference evidence="4 5" key="1">
    <citation type="submission" date="2020-10" db="EMBL/GenBank/DDBJ databases">
        <title>The Coptis chinensis genome and diversification of protoberbering-type alkaloids.</title>
        <authorList>
            <person name="Wang B."/>
            <person name="Shu S."/>
            <person name="Song C."/>
            <person name="Liu Y."/>
        </authorList>
    </citation>
    <scope>NUCLEOTIDE SEQUENCE [LARGE SCALE GENOMIC DNA]</scope>
    <source>
        <strain evidence="4">HL-2020</strain>
        <tissue evidence="4">Leaf</tissue>
    </source>
</reference>
<accession>A0A835IYI3</accession>
<dbReference type="PANTHER" id="PTHR42683">
    <property type="entry name" value="ALDEHYDE REDUCTASE"/>
    <property type="match status" value="1"/>
</dbReference>
<dbReference type="Pfam" id="PF13344">
    <property type="entry name" value="Hydrolase_6"/>
    <property type="match status" value="1"/>
</dbReference>
<evidence type="ECO:0000256" key="1">
    <source>
        <dbReference type="ARBA" id="ARBA00022723"/>
    </source>
</evidence>
<proteinExistence type="predicted"/>
<organism evidence="4 5">
    <name type="scientific">Coptis chinensis</name>
    <dbReference type="NCBI Taxonomy" id="261450"/>
    <lineage>
        <taxon>Eukaryota</taxon>
        <taxon>Viridiplantae</taxon>
        <taxon>Streptophyta</taxon>
        <taxon>Embryophyta</taxon>
        <taxon>Tracheophyta</taxon>
        <taxon>Spermatophyta</taxon>
        <taxon>Magnoliopsida</taxon>
        <taxon>Ranunculales</taxon>
        <taxon>Ranunculaceae</taxon>
        <taxon>Coptidoideae</taxon>
        <taxon>Coptis</taxon>
    </lineage>
</organism>
<keyword evidence="3" id="KW-0560">Oxidoreductase</keyword>
<keyword evidence="5" id="KW-1185">Reference proteome</keyword>
<dbReference type="AlphaFoldDB" id="A0A835IYI3"/>
<evidence type="ECO:0000313" key="4">
    <source>
        <dbReference type="EMBL" id="KAF9623893.1"/>
    </source>
</evidence>
<dbReference type="InterPro" id="IPR023214">
    <property type="entry name" value="HAD_sf"/>
</dbReference>
<dbReference type="Gene3D" id="3.40.50.1000">
    <property type="entry name" value="HAD superfamily/HAD-like"/>
    <property type="match status" value="2"/>
</dbReference>
<evidence type="ECO:0000313" key="5">
    <source>
        <dbReference type="Proteomes" id="UP000631114"/>
    </source>
</evidence>
<comment type="caution">
    <text evidence="4">The sequence shown here is derived from an EMBL/GenBank/DDBJ whole genome shotgun (WGS) entry which is preliminary data.</text>
</comment>
<dbReference type="Gene3D" id="3.90.180.10">
    <property type="entry name" value="Medium-chain alcohol dehydrogenases, catalytic domain"/>
    <property type="match status" value="1"/>
</dbReference>
<keyword evidence="2" id="KW-0862">Zinc</keyword>
<dbReference type="InterPro" id="IPR047109">
    <property type="entry name" value="CAD-like"/>
</dbReference>
<dbReference type="Gene3D" id="3.30.420.40">
    <property type="match status" value="1"/>
</dbReference>
<dbReference type="InterPro" id="IPR036691">
    <property type="entry name" value="Endo/exonu/phosph_ase_sf"/>
</dbReference>
<protein>
    <recommendedName>
        <fullName evidence="6">Endonuclease/exonuclease/phosphatase domain-containing protein</fullName>
    </recommendedName>
</protein>
<name>A0A835IYI3_9MAGN</name>
<evidence type="ECO:0008006" key="6">
    <source>
        <dbReference type="Google" id="ProtNLM"/>
    </source>
</evidence>
<evidence type="ECO:0000256" key="2">
    <source>
        <dbReference type="ARBA" id="ARBA00022833"/>
    </source>
</evidence>
<sequence length="562" mass="62205">MGGLLACFGNSEATVHRRKCKKKKKFEKTGTQWPANVAGVEFGFTERQSDNIPLGGAAPLLCAGNTVYSPMKYFGLSELGTHLGVVGHVAVIFAKAFGLNSQVRMLLDRAHAVSKLWNDAPVVICGDFNCTPKLDLTGLARDQVSGQSSAEIRTQRPYTHNFRQGKRLVFVTNNSTKSRKQYGKKFEHLGLSVTEEEIFASSFAAVAYLQSINFPKDKKNSDFKFIFFLFGGVIIFLDSFEIFQDEEDCRQLTDNNVNPEKGHVSIFMQLNYVDSNIVLFSMLTGAVYSDGVTKRRASLVKSATSYNYGGVLCWFNVIYATANYPASSYLGSKLLKLFTTTPYAVSSASLIWLRISCKSDERSLNPAGRQTLVNSTRSGKLGTTKGLDSALVVDPVMVSTNGDILADPSILIAFRFLDMAMVSRQIMLQDFISGLLSALTWDTFNNILEQTPPLNGGKLGFYYKEHEILPPLPGFPKSNFGTKGVAPKKYKELRKLSSFNASSQKEKSTNCEVKQVWRPKGGNYGKVLEKFDHLDLNVVKARVHGKTSVMIKNIPNSFRLSS</sequence>
<dbReference type="GO" id="GO:0046872">
    <property type="term" value="F:metal ion binding"/>
    <property type="evidence" value="ECO:0007669"/>
    <property type="project" value="UniProtKB-KW"/>
</dbReference>
<keyword evidence="1" id="KW-0479">Metal-binding</keyword>
<evidence type="ECO:0000256" key="3">
    <source>
        <dbReference type="ARBA" id="ARBA00023002"/>
    </source>
</evidence>
<dbReference type="EMBL" id="JADFTS010000001">
    <property type="protein sequence ID" value="KAF9623893.1"/>
    <property type="molecule type" value="Genomic_DNA"/>
</dbReference>
<dbReference type="Proteomes" id="UP000631114">
    <property type="component" value="Unassembled WGS sequence"/>
</dbReference>
<dbReference type="GO" id="GO:0016616">
    <property type="term" value="F:oxidoreductase activity, acting on the CH-OH group of donors, NAD or NADP as acceptor"/>
    <property type="evidence" value="ECO:0007669"/>
    <property type="project" value="InterPro"/>
</dbReference>
<dbReference type="SUPFAM" id="SSF56219">
    <property type="entry name" value="DNase I-like"/>
    <property type="match status" value="1"/>
</dbReference>
<gene>
    <name evidence="4" type="ORF">IFM89_006239</name>
</gene>
<dbReference type="SUPFAM" id="SSF56784">
    <property type="entry name" value="HAD-like"/>
    <property type="match status" value="1"/>
</dbReference>
<dbReference type="InterPro" id="IPR036412">
    <property type="entry name" value="HAD-like_sf"/>
</dbReference>